<name>A0A7X8YH54_9VIBR</name>
<comment type="caution">
    <text evidence="5">The sequence shown here is derived from an EMBL/GenBank/DDBJ whole genome shotgun (WGS) entry which is preliminary data.</text>
</comment>
<evidence type="ECO:0000313" key="5">
    <source>
        <dbReference type="EMBL" id="NLS13389.1"/>
    </source>
</evidence>
<keyword evidence="3" id="KW-0560">Oxidoreductase</keyword>
<evidence type="ECO:0000259" key="4">
    <source>
        <dbReference type="Pfam" id="PF01266"/>
    </source>
</evidence>
<dbReference type="PANTHER" id="PTHR43400">
    <property type="entry name" value="FUMARATE REDUCTASE"/>
    <property type="match status" value="1"/>
</dbReference>
<keyword evidence="2" id="KW-0285">Flavoprotein</keyword>
<evidence type="ECO:0000313" key="6">
    <source>
        <dbReference type="Proteomes" id="UP000535589"/>
    </source>
</evidence>
<dbReference type="SUPFAM" id="SSF51905">
    <property type="entry name" value="FAD/NAD(P)-binding domain"/>
    <property type="match status" value="1"/>
</dbReference>
<sequence length="479" mass="52719">MNTHPNFRADTHIAIIGGGIAGSTAAIHFSELGYRVTLIEQGAELVSGPPICHLHAGGNLYREISTEHCLTLLKQSIDSVRLFPHTINHRPTVIAIPQSDGGEPMAIVPRLKQIQACYSELVAQNPDNKVLGEPERYFKLYDQSSLEALLSSTQPESPSTLDEWLIPFAQHSDLSQLKYPVIAVEEHGWSLFRLAATAQLTLEQFPKTEIRCGYKVVDACQTESGWQLTLEGENDKSTSLRADYLINACGFETGRIDDALSLPRERLVEFKAAYVTHWSDSTHHWPEVIFHGPRNTDKGMAQLTPYGDGIFQLHGMTPNITLFSDGLVKSSQNSAQPELPKAHVAKIRQGWPQEELETRTQAAIAHLSQFIPRYGSAEPAGKPLFGAQQVPGDDISLRAADVSFEGSGYARIEIVKGSSTLQAAQKIAEHWFGLMPSNAIETQHPITMGWSASEIETKAIELTQKRGYPAALARISGRV</sequence>
<dbReference type="Pfam" id="PF01266">
    <property type="entry name" value="DAO"/>
    <property type="match status" value="1"/>
</dbReference>
<accession>A0A7X8YH54</accession>
<keyword evidence="2" id="KW-0274">FAD</keyword>
<evidence type="ECO:0000256" key="3">
    <source>
        <dbReference type="ARBA" id="ARBA00023002"/>
    </source>
</evidence>
<dbReference type="InterPro" id="IPR036188">
    <property type="entry name" value="FAD/NAD-bd_sf"/>
</dbReference>
<dbReference type="Proteomes" id="UP000535589">
    <property type="component" value="Unassembled WGS sequence"/>
</dbReference>
<gene>
    <name evidence="5" type="ORF">HGP28_10840</name>
</gene>
<dbReference type="GO" id="GO:0016491">
    <property type="term" value="F:oxidoreductase activity"/>
    <property type="evidence" value="ECO:0007669"/>
    <property type="project" value="UniProtKB-KW"/>
</dbReference>
<dbReference type="AlphaFoldDB" id="A0A7X8YH54"/>
<dbReference type="RefSeq" id="WP_168836478.1">
    <property type="nucleotide sequence ID" value="NZ_JABAIK010000009.1"/>
</dbReference>
<dbReference type="InterPro" id="IPR050315">
    <property type="entry name" value="FAD-oxidoreductase_2"/>
</dbReference>
<dbReference type="EMBL" id="JABAIK010000009">
    <property type="protein sequence ID" value="NLS13389.1"/>
    <property type="molecule type" value="Genomic_DNA"/>
</dbReference>
<protein>
    <submittedName>
        <fullName evidence="5">FAD-dependent oxidoreductase</fullName>
    </submittedName>
</protein>
<reference evidence="5 6" key="1">
    <citation type="submission" date="2020-04" db="EMBL/GenBank/DDBJ databases">
        <title>Vibrio sp. SM6, a novel species isolated from seawater.</title>
        <authorList>
            <person name="Wang X."/>
        </authorList>
    </citation>
    <scope>NUCLEOTIDE SEQUENCE [LARGE SCALE GENOMIC DNA]</scope>
    <source>
        <strain evidence="5 6">SM6</strain>
    </source>
</reference>
<evidence type="ECO:0000256" key="2">
    <source>
        <dbReference type="ARBA" id="ARBA00022827"/>
    </source>
</evidence>
<keyword evidence="6" id="KW-1185">Reference proteome</keyword>
<organism evidence="5 6">
    <name type="scientific">Vibrio agarilyticus</name>
    <dbReference type="NCBI Taxonomy" id="2726741"/>
    <lineage>
        <taxon>Bacteria</taxon>
        <taxon>Pseudomonadati</taxon>
        <taxon>Pseudomonadota</taxon>
        <taxon>Gammaproteobacteria</taxon>
        <taxon>Vibrionales</taxon>
        <taxon>Vibrionaceae</taxon>
        <taxon>Vibrio</taxon>
    </lineage>
</organism>
<comment type="cofactor">
    <cofactor evidence="1">
        <name>FAD</name>
        <dbReference type="ChEBI" id="CHEBI:57692"/>
    </cofactor>
</comment>
<evidence type="ECO:0000256" key="1">
    <source>
        <dbReference type="ARBA" id="ARBA00001974"/>
    </source>
</evidence>
<proteinExistence type="predicted"/>
<dbReference type="InterPro" id="IPR006076">
    <property type="entry name" value="FAD-dep_OxRdtase"/>
</dbReference>
<feature type="domain" description="FAD dependent oxidoreductase" evidence="4">
    <location>
        <begin position="13"/>
        <end position="353"/>
    </location>
</feature>
<dbReference type="PANTHER" id="PTHR43400:SF7">
    <property type="entry name" value="FAD-DEPENDENT OXIDOREDUCTASE 2 FAD BINDING DOMAIN-CONTAINING PROTEIN"/>
    <property type="match status" value="1"/>
</dbReference>
<dbReference type="Gene3D" id="3.50.50.60">
    <property type="entry name" value="FAD/NAD(P)-binding domain"/>
    <property type="match status" value="1"/>
</dbReference>